<accession>A0A7I8WE32</accession>
<dbReference type="Proteomes" id="UP000549394">
    <property type="component" value="Unassembled WGS sequence"/>
</dbReference>
<dbReference type="EMBL" id="CAJFCJ010000048">
    <property type="protein sequence ID" value="CAD5126440.1"/>
    <property type="molecule type" value="Genomic_DNA"/>
</dbReference>
<organism evidence="1 2">
    <name type="scientific">Dimorphilus gyrociliatus</name>
    <dbReference type="NCBI Taxonomy" id="2664684"/>
    <lineage>
        <taxon>Eukaryota</taxon>
        <taxon>Metazoa</taxon>
        <taxon>Spiralia</taxon>
        <taxon>Lophotrochozoa</taxon>
        <taxon>Annelida</taxon>
        <taxon>Polychaeta</taxon>
        <taxon>Polychaeta incertae sedis</taxon>
        <taxon>Dinophilidae</taxon>
        <taxon>Dimorphilus</taxon>
    </lineage>
</organism>
<comment type="caution">
    <text evidence="1">The sequence shown here is derived from an EMBL/GenBank/DDBJ whole genome shotgun (WGS) entry which is preliminary data.</text>
</comment>
<reference evidence="1 2" key="1">
    <citation type="submission" date="2020-08" db="EMBL/GenBank/DDBJ databases">
        <authorList>
            <person name="Hejnol A."/>
        </authorList>
    </citation>
    <scope>NUCLEOTIDE SEQUENCE [LARGE SCALE GENOMIC DNA]</scope>
</reference>
<dbReference type="AlphaFoldDB" id="A0A7I8WE32"/>
<evidence type="ECO:0000313" key="2">
    <source>
        <dbReference type="Proteomes" id="UP000549394"/>
    </source>
</evidence>
<proteinExistence type="predicted"/>
<sequence>MYMIKNIFFGVIILFIPLINGFYEDYVNLLSSQDIIRKSGSIHYGLHEFNNLYDGTALKFKSDPNKENISQVNFWFQIEHSENFKLHMIRLLKLRNGQEKLNFTITFSDNTEDYVLEHNFTNGWNEIEFSNLTSIHRIYVKVSESDYNDLEIGEIQILGLNKYFLSCSEWFNQSQLVASSVFLYIIDNWISLDISKIESGSTCQSSTGNCKLAIKDSIIYIDEMWKPLATDKNIFIQINFYDRYSIEQIIVKQPIENEIDSIIIKSDERLIEMIVNKTSLFTSLQTELKTNFLRFLFYKSDNQVFLGLYEIKAIGLKPKPIIVLCESFGNFIKSSDLTLEGLGKRTYTPTTTDECSVDHQIISPSNSFFRKYKHHLAANSYYCTQYIDENGKCFKYPALKCKCTNNFNGSYYGLINLPINDLPLLKICVSKQFESSEMSQVDLTVGRIGCFYKKNFLQSNNQEIVDHNLQTCSSNIHFNRISIDPNNLESSSIEVNLWFKENNYPFDCQDIMVYKEDNTENCGSLSLCQCPFHSFENPDQFSIKLCKYRCKFGAIRHLQIVKEYQEYPDNDAKFCEATVIFNR</sequence>
<gene>
    <name evidence="1" type="ORF">DGYR_LOCUS13683</name>
</gene>
<keyword evidence="2" id="KW-1185">Reference proteome</keyword>
<evidence type="ECO:0000313" key="1">
    <source>
        <dbReference type="EMBL" id="CAD5126440.1"/>
    </source>
</evidence>
<protein>
    <submittedName>
        <fullName evidence="1">DgyrCDS14569</fullName>
    </submittedName>
</protein>
<name>A0A7I8WE32_9ANNE</name>